<dbReference type="CDD" id="cd00118">
    <property type="entry name" value="LysM"/>
    <property type="match status" value="1"/>
</dbReference>
<dbReference type="EMBL" id="FOEN01000002">
    <property type="protein sequence ID" value="SEP83161.1"/>
    <property type="molecule type" value="Genomic_DNA"/>
</dbReference>
<dbReference type="OrthoDB" id="9798935at2"/>
<evidence type="ECO:0000256" key="2">
    <source>
        <dbReference type="SAM" id="SignalP"/>
    </source>
</evidence>
<dbReference type="InterPro" id="IPR018392">
    <property type="entry name" value="LysM"/>
</dbReference>
<proteinExistence type="predicted"/>
<dbReference type="Proteomes" id="UP000198833">
    <property type="component" value="Unassembled WGS sequence"/>
</dbReference>
<dbReference type="PROSITE" id="PS51782">
    <property type="entry name" value="LYSM"/>
    <property type="match status" value="1"/>
</dbReference>
<name>A0A1H9B398_9LACT</name>
<accession>A0A1H9B398</accession>
<reference evidence="4 5" key="1">
    <citation type="submission" date="2016-10" db="EMBL/GenBank/DDBJ databases">
        <authorList>
            <person name="de Groot N.N."/>
        </authorList>
    </citation>
    <scope>NUCLEOTIDE SEQUENCE [LARGE SCALE GENOMIC DNA]</scope>
    <source>
        <strain evidence="4 5">DSM 15695</strain>
    </source>
</reference>
<protein>
    <submittedName>
        <fullName evidence="4">LysM domain-containing protein</fullName>
    </submittedName>
</protein>
<dbReference type="SMART" id="SM00257">
    <property type="entry name" value="LysM"/>
    <property type="match status" value="1"/>
</dbReference>
<feature type="compositionally biased region" description="Low complexity" evidence="1">
    <location>
        <begin position="230"/>
        <end position="247"/>
    </location>
</feature>
<dbReference type="InterPro" id="IPR036779">
    <property type="entry name" value="LysM_dom_sf"/>
</dbReference>
<dbReference type="RefSeq" id="WP_092570599.1">
    <property type="nucleotide sequence ID" value="NZ_CP149446.1"/>
</dbReference>
<dbReference type="InterPro" id="IPR023346">
    <property type="entry name" value="Lysozyme-like_dom_sf"/>
</dbReference>
<feature type="region of interest" description="Disordered" evidence="1">
    <location>
        <begin position="184"/>
        <end position="261"/>
    </location>
</feature>
<evidence type="ECO:0000256" key="1">
    <source>
        <dbReference type="SAM" id="MobiDB-lite"/>
    </source>
</evidence>
<evidence type="ECO:0000313" key="5">
    <source>
        <dbReference type="Proteomes" id="UP000198833"/>
    </source>
</evidence>
<feature type="domain" description="LysM" evidence="3">
    <location>
        <begin position="53"/>
        <end position="97"/>
    </location>
</feature>
<keyword evidence="5" id="KW-1185">Reference proteome</keyword>
<evidence type="ECO:0000313" key="4">
    <source>
        <dbReference type="EMBL" id="SEP83161.1"/>
    </source>
</evidence>
<dbReference type="AlphaFoldDB" id="A0A1H9B398"/>
<organism evidence="4 5">
    <name type="scientific">Ignavigranum ruoffiae</name>
    <dbReference type="NCBI Taxonomy" id="89093"/>
    <lineage>
        <taxon>Bacteria</taxon>
        <taxon>Bacillati</taxon>
        <taxon>Bacillota</taxon>
        <taxon>Bacilli</taxon>
        <taxon>Lactobacillales</taxon>
        <taxon>Aerococcaceae</taxon>
        <taxon>Ignavigranum</taxon>
    </lineage>
</organism>
<evidence type="ECO:0000259" key="3">
    <source>
        <dbReference type="PROSITE" id="PS51782"/>
    </source>
</evidence>
<keyword evidence="2" id="KW-0732">Signal</keyword>
<dbReference type="Gene3D" id="3.10.350.10">
    <property type="entry name" value="LysM domain"/>
    <property type="match status" value="1"/>
</dbReference>
<dbReference type="Gene3D" id="1.10.530.10">
    <property type="match status" value="1"/>
</dbReference>
<feature type="compositionally biased region" description="Low complexity" evidence="1">
    <location>
        <begin position="184"/>
        <end position="221"/>
    </location>
</feature>
<feature type="signal peptide" evidence="2">
    <location>
        <begin position="1"/>
        <end position="22"/>
    </location>
</feature>
<sequence>MKKKLTLTALTLSMALSGHAVAQANDSLSQFSWVARSLEEVMASVRQSKENQVDYVVQWGDTLTSIASSLDMGVLELAALNQIENPDLIIAGSTISFDRQNHTLTVNDEMYSSINGAPVENVTEAQEIASEEMPVVADFETAGENLWTETSEETEQWLEPSAVEEWVAEETTTTEVAEVETSAIESDWTEETSLSEATTEASSETTSEIVETTTETSVETELSTEETTVETEPVTEAPVETEVVTEAPVEETEASSEQVAPTAGMDAYSAFELICQNYGISASEKDQWAFIINHESGFNPTISNPSSGAYGLPQALPGNKMASHGSDWATNPYTQLAWMYDYMVGSYGSISGAYNYWQANGWY</sequence>
<gene>
    <name evidence="4" type="ORF">SAMN04488558_102148</name>
</gene>
<dbReference type="STRING" id="89093.SAMN04488558_102148"/>
<dbReference type="SUPFAM" id="SSF54106">
    <property type="entry name" value="LysM domain"/>
    <property type="match status" value="1"/>
</dbReference>
<dbReference type="SUPFAM" id="SSF53955">
    <property type="entry name" value="Lysozyme-like"/>
    <property type="match status" value="1"/>
</dbReference>
<dbReference type="Pfam" id="PF01476">
    <property type="entry name" value="LysM"/>
    <property type="match status" value="1"/>
</dbReference>
<feature type="chain" id="PRO_5038332405" evidence="2">
    <location>
        <begin position="23"/>
        <end position="363"/>
    </location>
</feature>